<evidence type="ECO:0000313" key="1">
    <source>
        <dbReference type="EMBL" id="ABD42533.1"/>
    </source>
</evidence>
<dbReference type="AlphaFoldDB" id="Q2FSQ6"/>
<sequence>MLNRLDLVDFVLERAGKYDKQILEGLVILSLDSDKNPIPISKSDLTKKLNQSGSTLSPHINSLIEKQFITVKITNSEKLREKHQCSLSLLGFCYLILLKWGEPDIFISSTVPESYKKYITYFSHNQHLHPAFSLVIDEMRMENQSGRKSYINELVWVLNIACAFWYRWFIHYEFKKESIVYRKYYFEGNQLATFWYYLIICALDQCSHLYTREMIIEVLFPKLKLDRDWPQLEEKFNSILYEYQIQIDVLKDVLKPEIVDFR</sequence>
<keyword evidence="2" id="KW-1185">Reference proteome</keyword>
<dbReference type="Gene3D" id="1.10.10.10">
    <property type="entry name" value="Winged helix-like DNA-binding domain superfamily/Winged helix DNA-binding domain"/>
    <property type="match status" value="1"/>
</dbReference>
<dbReference type="GeneID" id="3923307"/>
<dbReference type="RefSeq" id="WP_011449787.1">
    <property type="nucleotide sequence ID" value="NC_007796.1"/>
</dbReference>
<dbReference type="InterPro" id="IPR036388">
    <property type="entry name" value="WH-like_DNA-bd_sf"/>
</dbReference>
<dbReference type="Proteomes" id="UP000001941">
    <property type="component" value="Chromosome"/>
</dbReference>
<dbReference type="EnsemblBacteria" id="ABD42533">
    <property type="protein sequence ID" value="ABD42533"/>
    <property type="gene ID" value="Mhun_2841"/>
</dbReference>
<reference evidence="2" key="1">
    <citation type="journal article" date="2016" name="Stand. Genomic Sci.">
        <title>Complete genome sequence of Methanospirillum hungatei type strain JF1.</title>
        <authorList>
            <person name="Gunsalus R.P."/>
            <person name="Cook L.E."/>
            <person name="Crable B."/>
            <person name="Rohlin L."/>
            <person name="McDonald E."/>
            <person name="Mouttaki H."/>
            <person name="Sieber J.R."/>
            <person name="Poweleit N."/>
            <person name="Zhou H."/>
            <person name="Lapidus A.L."/>
            <person name="Daligault H.E."/>
            <person name="Land M."/>
            <person name="Gilna P."/>
            <person name="Ivanova N."/>
            <person name="Kyrpides N."/>
            <person name="Culley D.E."/>
            <person name="McInerney M.J."/>
        </authorList>
    </citation>
    <scope>NUCLEOTIDE SEQUENCE [LARGE SCALE GENOMIC DNA]</scope>
    <source>
        <strain evidence="2">ATCC 27890 / DSM 864 / NBRC 100397 / JF-1</strain>
    </source>
</reference>
<gene>
    <name evidence="1" type="ordered locus">Mhun_2841</name>
</gene>
<evidence type="ECO:0000313" key="2">
    <source>
        <dbReference type="Proteomes" id="UP000001941"/>
    </source>
</evidence>
<dbReference type="EMBL" id="CP000254">
    <property type="protein sequence ID" value="ABD42533.1"/>
    <property type="molecule type" value="Genomic_DNA"/>
</dbReference>
<name>Q2FSQ6_METHJ</name>
<protein>
    <submittedName>
        <fullName evidence="1">Uncharacterized protein</fullName>
    </submittedName>
</protein>
<organism evidence="1 2">
    <name type="scientific">Methanospirillum hungatei JF-1 (strain ATCC 27890 / DSM 864 / NBRC 100397 / JF-1)</name>
    <dbReference type="NCBI Taxonomy" id="323259"/>
    <lineage>
        <taxon>Archaea</taxon>
        <taxon>Methanobacteriati</taxon>
        <taxon>Methanobacteriota</taxon>
        <taxon>Stenosarchaea group</taxon>
        <taxon>Methanomicrobia</taxon>
        <taxon>Methanomicrobiales</taxon>
        <taxon>Methanospirillaceae</taxon>
        <taxon>Methanospirillum</taxon>
    </lineage>
</organism>
<accession>Q2FSQ6</accession>
<proteinExistence type="predicted"/>
<dbReference type="InParanoid" id="Q2FSQ6"/>
<dbReference type="KEGG" id="mhu:Mhun_2841"/>
<dbReference type="HOGENOM" id="CLU_1060110_0_0_2"/>